<dbReference type="Pfam" id="PF00593">
    <property type="entry name" value="TonB_dep_Rec_b-barrel"/>
    <property type="match status" value="1"/>
</dbReference>
<evidence type="ECO:0000256" key="5">
    <source>
        <dbReference type="ARBA" id="ARBA00023077"/>
    </source>
</evidence>
<dbReference type="Pfam" id="PF07715">
    <property type="entry name" value="Plug"/>
    <property type="match status" value="1"/>
</dbReference>
<name>A0A381RJ18_9ZZZZ</name>
<evidence type="ECO:0000313" key="11">
    <source>
        <dbReference type="EMBL" id="SUZ91806.1"/>
    </source>
</evidence>
<evidence type="ECO:0000256" key="1">
    <source>
        <dbReference type="ARBA" id="ARBA00004571"/>
    </source>
</evidence>
<evidence type="ECO:0000256" key="2">
    <source>
        <dbReference type="ARBA" id="ARBA00022448"/>
    </source>
</evidence>
<dbReference type="InterPro" id="IPR037066">
    <property type="entry name" value="Plug_dom_sf"/>
</dbReference>
<evidence type="ECO:0000256" key="7">
    <source>
        <dbReference type="ARBA" id="ARBA00023170"/>
    </source>
</evidence>
<keyword evidence="3" id="KW-0812">Transmembrane</keyword>
<evidence type="ECO:0000256" key="3">
    <source>
        <dbReference type="ARBA" id="ARBA00022692"/>
    </source>
</evidence>
<dbReference type="Gene3D" id="2.170.130.10">
    <property type="entry name" value="TonB-dependent receptor, plug domain"/>
    <property type="match status" value="1"/>
</dbReference>
<dbReference type="AlphaFoldDB" id="A0A381RJ18"/>
<evidence type="ECO:0000259" key="9">
    <source>
        <dbReference type="Pfam" id="PF00593"/>
    </source>
</evidence>
<dbReference type="SUPFAM" id="SSF56935">
    <property type="entry name" value="Porins"/>
    <property type="match status" value="1"/>
</dbReference>
<dbReference type="PROSITE" id="PS52016">
    <property type="entry name" value="TONB_DEPENDENT_REC_3"/>
    <property type="match status" value="1"/>
</dbReference>
<keyword evidence="8" id="KW-0998">Cell outer membrane</keyword>
<dbReference type="InterPro" id="IPR039426">
    <property type="entry name" value="TonB-dep_rcpt-like"/>
</dbReference>
<evidence type="ECO:0000256" key="6">
    <source>
        <dbReference type="ARBA" id="ARBA00023136"/>
    </source>
</evidence>
<dbReference type="InterPro" id="IPR012910">
    <property type="entry name" value="Plug_dom"/>
</dbReference>
<dbReference type="InterPro" id="IPR000531">
    <property type="entry name" value="Beta-barrel_TonB"/>
</dbReference>
<feature type="domain" description="TonB-dependent receptor-like beta-barrel" evidence="9">
    <location>
        <begin position="210"/>
        <end position="664"/>
    </location>
</feature>
<dbReference type="GO" id="GO:0015344">
    <property type="term" value="F:siderophore uptake transmembrane transporter activity"/>
    <property type="evidence" value="ECO:0007669"/>
    <property type="project" value="TreeGrafter"/>
</dbReference>
<keyword evidence="7" id="KW-0675">Receptor</keyword>
<dbReference type="Gene3D" id="2.40.170.20">
    <property type="entry name" value="TonB-dependent receptor, beta-barrel domain"/>
    <property type="match status" value="1"/>
</dbReference>
<dbReference type="InterPro" id="IPR010916">
    <property type="entry name" value="TonB_box_CS"/>
</dbReference>
<keyword evidence="5" id="KW-0798">TonB box</keyword>
<keyword evidence="2" id="KW-0813">Transport</keyword>
<accession>A0A381RJ18</accession>
<evidence type="ECO:0000256" key="8">
    <source>
        <dbReference type="ARBA" id="ARBA00023237"/>
    </source>
</evidence>
<protein>
    <recommendedName>
        <fullName evidence="12">TonB-dependent receptor plug domain-containing protein</fullName>
    </recommendedName>
</protein>
<reference evidence="11" key="1">
    <citation type="submission" date="2018-05" db="EMBL/GenBank/DDBJ databases">
        <authorList>
            <person name="Lanie J.A."/>
            <person name="Ng W.-L."/>
            <person name="Kazmierczak K.M."/>
            <person name="Andrzejewski T.M."/>
            <person name="Davidsen T.M."/>
            <person name="Wayne K.J."/>
            <person name="Tettelin H."/>
            <person name="Glass J.I."/>
            <person name="Rusch D."/>
            <person name="Podicherti R."/>
            <person name="Tsui H.-C.T."/>
            <person name="Winkler M.E."/>
        </authorList>
    </citation>
    <scope>NUCLEOTIDE SEQUENCE</scope>
</reference>
<evidence type="ECO:0008006" key="12">
    <source>
        <dbReference type="Google" id="ProtNLM"/>
    </source>
</evidence>
<dbReference type="PANTHER" id="PTHR30069:SF29">
    <property type="entry name" value="HEMOGLOBIN AND HEMOGLOBIN-HAPTOGLOBIN-BINDING PROTEIN 1-RELATED"/>
    <property type="match status" value="1"/>
</dbReference>
<keyword evidence="6" id="KW-0472">Membrane</keyword>
<dbReference type="InterPro" id="IPR036942">
    <property type="entry name" value="Beta-barrel_TonB_sf"/>
</dbReference>
<sequence>MRRMIPVTITTLVLSLLLTPLAFAAIPQGQEEQEEQEQEQSYEETVVVSASRFEQLLMDVPVSISVIAGEFIQNTASTGNYADLLRSVPGLNVTQTSARDTNMTSRQATSTLATSQLVMVDGRTVYQDFFGFVLWELLPVNRDELAQIEVQRGPSSAVWGANAMTGVVNVITKSPRAMGNWTSVRGGAGEIGTSFFSALHSGVRDKFSYKFSGAYYQQDPWPRPSNFSGAAFPDAVNRGTAQPKFDGRVDYQINQDSNLSFGAGYTGTNGIIFTGLGPFDIADGSSASYMRADYNNGDANVRFFANILDAESQNLLSPLILNFATGTYDFSAKNMTVAQEGKHVLNYGGNYRHLTNELSIAPDGDTRSEGGVYLQDNWAPHEQFLINAGVRLDTFSSIDGAVFTPRIGMQVRPFADQDHAIRVSWGRGTRAPSVINNHLNTFIFNSIDLSPLTPVLGFNPGLFAFPIFAEGNPGLKQETHDQFEVGYRAVINGKVSLDFAYYVSETTDNIDFYTDQAFNMFDPPPGWALPGFILNFLPALPKHMTYRNIGSIKNQGMELGFQARVAPGNEIFANYTWQKDPEVEEIDLADVNLPPTNRFNVGMAGSVRGLMYSAVVAYQDEAFWSDVLDSRFHGVTDKMTTLNLTLGYELENINFSVRATNVTNQLFQQHYVGDVIGRRVVAEAGLNFDWDNR</sequence>
<dbReference type="EMBL" id="UINC01002006">
    <property type="protein sequence ID" value="SUZ91806.1"/>
    <property type="molecule type" value="Genomic_DNA"/>
</dbReference>
<keyword evidence="4" id="KW-0732">Signal</keyword>
<evidence type="ECO:0000259" key="10">
    <source>
        <dbReference type="Pfam" id="PF07715"/>
    </source>
</evidence>
<proteinExistence type="predicted"/>
<gene>
    <name evidence="11" type="ORF">METZ01_LOCUS44660</name>
</gene>
<dbReference type="PROSITE" id="PS00430">
    <property type="entry name" value="TONB_DEPENDENT_REC_1"/>
    <property type="match status" value="1"/>
</dbReference>
<dbReference type="GO" id="GO:0009279">
    <property type="term" value="C:cell outer membrane"/>
    <property type="evidence" value="ECO:0007669"/>
    <property type="project" value="UniProtKB-SubCell"/>
</dbReference>
<comment type="subcellular location">
    <subcellularLocation>
        <location evidence="1">Cell outer membrane</location>
        <topology evidence="1">Multi-pass membrane protein</topology>
    </subcellularLocation>
</comment>
<feature type="domain" description="TonB-dependent receptor plug" evidence="10">
    <location>
        <begin position="58"/>
        <end position="167"/>
    </location>
</feature>
<dbReference type="GO" id="GO:0044718">
    <property type="term" value="P:siderophore transmembrane transport"/>
    <property type="evidence" value="ECO:0007669"/>
    <property type="project" value="TreeGrafter"/>
</dbReference>
<evidence type="ECO:0000256" key="4">
    <source>
        <dbReference type="ARBA" id="ARBA00022729"/>
    </source>
</evidence>
<dbReference type="PANTHER" id="PTHR30069">
    <property type="entry name" value="TONB-DEPENDENT OUTER MEMBRANE RECEPTOR"/>
    <property type="match status" value="1"/>
</dbReference>
<organism evidence="11">
    <name type="scientific">marine metagenome</name>
    <dbReference type="NCBI Taxonomy" id="408172"/>
    <lineage>
        <taxon>unclassified sequences</taxon>
        <taxon>metagenomes</taxon>
        <taxon>ecological metagenomes</taxon>
    </lineage>
</organism>